<dbReference type="STRING" id="1641165.XM38_19630"/>
<dbReference type="KEGG" id="hhg:XM38_018460"/>
<accession>A0A1Z3HKS4</accession>
<dbReference type="OrthoDB" id="529608at2"/>
<dbReference type="Proteomes" id="UP000191901">
    <property type="component" value="Chromosome"/>
</dbReference>
<organism evidence="1 2">
    <name type="scientific">Halomicronema hongdechloris C2206</name>
    <dbReference type="NCBI Taxonomy" id="1641165"/>
    <lineage>
        <taxon>Bacteria</taxon>
        <taxon>Bacillati</taxon>
        <taxon>Cyanobacteriota</taxon>
        <taxon>Cyanophyceae</taxon>
        <taxon>Nodosilineales</taxon>
        <taxon>Nodosilineaceae</taxon>
        <taxon>Halomicronema</taxon>
    </lineage>
</organism>
<evidence type="ECO:0000313" key="1">
    <source>
        <dbReference type="EMBL" id="ASC70898.1"/>
    </source>
</evidence>
<protein>
    <submittedName>
        <fullName evidence="1">Uncharacterized protein</fullName>
    </submittedName>
</protein>
<reference evidence="1 2" key="1">
    <citation type="journal article" date="2016" name="Biochim. Biophys. Acta">
        <title>Characterization of red-shifted phycobilisomes isolated from the chlorophyll f-containing cyanobacterium Halomicronema hongdechloris.</title>
        <authorList>
            <person name="Li Y."/>
            <person name="Lin Y."/>
            <person name="Garvey C.J."/>
            <person name="Birch D."/>
            <person name="Corkery R.W."/>
            <person name="Loughlin P.C."/>
            <person name="Scheer H."/>
            <person name="Willows R.D."/>
            <person name="Chen M."/>
        </authorList>
    </citation>
    <scope>NUCLEOTIDE SEQUENCE [LARGE SCALE GENOMIC DNA]</scope>
    <source>
        <strain evidence="1 2">C2206</strain>
    </source>
</reference>
<keyword evidence="2" id="KW-1185">Reference proteome</keyword>
<name>A0A1Z3HKS4_9CYAN</name>
<evidence type="ECO:0000313" key="2">
    <source>
        <dbReference type="Proteomes" id="UP000191901"/>
    </source>
</evidence>
<dbReference type="AlphaFoldDB" id="A0A1Z3HKS4"/>
<proteinExistence type="predicted"/>
<sequence length="216" mass="24702">MALRNNDINHAQTRFLLALWALGGNDVKKGDLMPFATRGDEKSSDFQPIIDKLDAKDVIKITNNKFSITTSGLNLLHQCLQNQAFEYDGNVGARTVNALLRWIRAQGQPSLAMNGNGRATEPISSYEEFTEVASEIFDQLNRDYNLDNFVPIYRIRRHIGERVSRSQFNDWMLEMQANDMFEFLEGSVEDSAPDKIEDSITTKFGKLRCYAKRLKR</sequence>
<dbReference type="RefSeq" id="WP_080811964.1">
    <property type="nucleotide sequence ID" value="NZ_CP021983.2"/>
</dbReference>
<dbReference type="EMBL" id="CP021983">
    <property type="protein sequence ID" value="ASC70898.1"/>
    <property type="molecule type" value="Genomic_DNA"/>
</dbReference>
<gene>
    <name evidence="1" type="ORF">XM38_018460</name>
</gene>